<dbReference type="GO" id="GO:0015074">
    <property type="term" value="P:DNA integration"/>
    <property type="evidence" value="ECO:0007669"/>
    <property type="project" value="InterPro"/>
</dbReference>
<reference evidence="2 3" key="1">
    <citation type="submission" date="2021-06" db="EMBL/GenBank/DDBJ databases">
        <title>Caerostris darwini draft genome.</title>
        <authorList>
            <person name="Kono N."/>
            <person name="Arakawa K."/>
        </authorList>
    </citation>
    <scope>NUCLEOTIDE SEQUENCE [LARGE SCALE GENOMIC DNA]</scope>
</reference>
<dbReference type="InterPro" id="IPR043502">
    <property type="entry name" value="DNA/RNA_pol_sf"/>
</dbReference>
<dbReference type="GO" id="GO:0003676">
    <property type="term" value="F:nucleic acid binding"/>
    <property type="evidence" value="ECO:0007669"/>
    <property type="project" value="InterPro"/>
</dbReference>
<dbReference type="InterPro" id="IPR001584">
    <property type="entry name" value="Integrase_cat-core"/>
</dbReference>
<dbReference type="InterPro" id="IPR050951">
    <property type="entry name" value="Retrovirus_Pol_polyprotein"/>
</dbReference>
<dbReference type="SUPFAM" id="SSF53098">
    <property type="entry name" value="Ribonuclease H-like"/>
    <property type="match status" value="1"/>
</dbReference>
<accession>A0AAV4N8X3</accession>
<dbReference type="Proteomes" id="UP001054837">
    <property type="component" value="Unassembled WGS sequence"/>
</dbReference>
<dbReference type="InterPro" id="IPR012337">
    <property type="entry name" value="RNaseH-like_sf"/>
</dbReference>
<keyword evidence="3" id="KW-1185">Reference proteome</keyword>
<evidence type="ECO:0000313" key="3">
    <source>
        <dbReference type="Proteomes" id="UP001054837"/>
    </source>
</evidence>
<protein>
    <submittedName>
        <fullName evidence="2">Reverse transcriptase</fullName>
    </submittedName>
</protein>
<sequence length="405" mass="46788">MSKKKTSLAEEKYSSYELEVLAVVEALKNSVFIYWVINLKLSPIAQHSRKPWEKKDLVTRVARWVLLLEEFDYEITHRPGDRMKHVDALSRYPVMMIVDDTIKARLKKAQLEDKNICSLKQLLNSNESQEYFTRNEILYKFVGGRELIIAPSDMQTELVKLAHEKGHFSAAKTEKVTLSAPLPSTNKRYQHIFTVIDAFTKFTWLYPVKTVSTRDALDKLKLQQKTFGNPLRIISDRGSALTSKAFNDYCTEEGIQHLQIATGVPRGNGQIERIHRTLIPVLTKLSLEDATKWYRYVDKLQRILNSTTNRSTKFTPFELLTGVKMKNKADMKIISLSEEEINEEFQFQRSRISLGDQSPNICGDIQIQCVNTLGFSTMEMKLYTIVEKIPKEWIQNHMNIKSTQS</sequence>
<dbReference type="GO" id="GO:0003964">
    <property type="term" value="F:RNA-directed DNA polymerase activity"/>
    <property type="evidence" value="ECO:0007669"/>
    <property type="project" value="UniProtKB-KW"/>
</dbReference>
<keyword evidence="2" id="KW-0548">Nucleotidyltransferase</keyword>
<dbReference type="Gene3D" id="3.30.420.10">
    <property type="entry name" value="Ribonuclease H-like superfamily/Ribonuclease H"/>
    <property type="match status" value="1"/>
</dbReference>
<dbReference type="GO" id="GO:0042575">
    <property type="term" value="C:DNA polymerase complex"/>
    <property type="evidence" value="ECO:0007669"/>
    <property type="project" value="UniProtKB-ARBA"/>
</dbReference>
<keyword evidence="2" id="KW-0695">RNA-directed DNA polymerase</keyword>
<name>A0AAV4N8X3_9ARAC</name>
<gene>
    <name evidence="2" type="primary">Tf2-8_81</name>
    <name evidence="2" type="ORF">CDAR_12771</name>
</gene>
<feature type="domain" description="Integrase catalytic" evidence="1">
    <location>
        <begin position="159"/>
        <end position="324"/>
    </location>
</feature>
<dbReference type="PANTHER" id="PTHR37984">
    <property type="entry name" value="PROTEIN CBG26694"/>
    <property type="match status" value="1"/>
</dbReference>
<proteinExistence type="predicted"/>
<keyword evidence="2" id="KW-0808">Transferase</keyword>
<evidence type="ECO:0000259" key="1">
    <source>
        <dbReference type="PROSITE" id="PS50994"/>
    </source>
</evidence>
<evidence type="ECO:0000313" key="2">
    <source>
        <dbReference type="EMBL" id="GIX81280.1"/>
    </source>
</evidence>
<dbReference type="SUPFAM" id="SSF56672">
    <property type="entry name" value="DNA/RNA polymerases"/>
    <property type="match status" value="1"/>
</dbReference>
<dbReference type="AlphaFoldDB" id="A0AAV4N8X3"/>
<comment type="caution">
    <text evidence="2">The sequence shown here is derived from an EMBL/GenBank/DDBJ whole genome shotgun (WGS) entry which is preliminary data.</text>
</comment>
<dbReference type="InterPro" id="IPR036397">
    <property type="entry name" value="RNaseH_sf"/>
</dbReference>
<organism evidence="2 3">
    <name type="scientific">Caerostris darwini</name>
    <dbReference type="NCBI Taxonomy" id="1538125"/>
    <lineage>
        <taxon>Eukaryota</taxon>
        <taxon>Metazoa</taxon>
        <taxon>Ecdysozoa</taxon>
        <taxon>Arthropoda</taxon>
        <taxon>Chelicerata</taxon>
        <taxon>Arachnida</taxon>
        <taxon>Araneae</taxon>
        <taxon>Araneomorphae</taxon>
        <taxon>Entelegynae</taxon>
        <taxon>Araneoidea</taxon>
        <taxon>Araneidae</taxon>
        <taxon>Caerostris</taxon>
    </lineage>
</organism>
<dbReference type="EMBL" id="BPLQ01001381">
    <property type="protein sequence ID" value="GIX81280.1"/>
    <property type="molecule type" value="Genomic_DNA"/>
</dbReference>
<dbReference type="PROSITE" id="PS50994">
    <property type="entry name" value="INTEGRASE"/>
    <property type="match status" value="1"/>
</dbReference>
<dbReference type="PANTHER" id="PTHR37984:SF15">
    <property type="entry name" value="INTEGRASE CATALYTIC DOMAIN-CONTAINING PROTEIN"/>
    <property type="match status" value="1"/>
</dbReference>
<dbReference type="Pfam" id="PF00665">
    <property type="entry name" value="rve"/>
    <property type="match status" value="1"/>
</dbReference>